<dbReference type="Gramene" id="TuG1812G0400000056.01.T01">
    <property type="protein sequence ID" value="TuG1812G0400000056.01.T01.cds253247"/>
    <property type="gene ID" value="TuG1812G0400000056.01"/>
</dbReference>
<proteinExistence type="predicted"/>
<dbReference type="Proteomes" id="UP000015106">
    <property type="component" value="Chromosome 4"/>
</dbReference>
<reference evidence="1" key="3">
    <citation type="submission" date="2022-06" db="UniProtKB">
        <authorList>
            <consortium name="EnsemblPlants"/>
        </authorList>
    </citation>
    <scope>IDENTIFICATION</scope>
</reference>
<name>A0A8R7U4A9_TRIUA</name>
<organism evidence="1 2">
    <name type="scientific">Triticum urartu</name>
    <name type="common">Red wild einkorn</name>
    <name type="synonym">Crithodium urartu</name>
    <dbReference type="NCBI Taxonomy" id="4572"/>
    <lineage>
        <taxon>Eukaryota</taxon>
        <taxon>Viridiplantae</taxon>
        <taxon>Streptophyta</taxon>
        <taxon>Embryophyta</taxon>
        <taxon>Tracheophyta</taxon>
        <taxon>Spermatophyta</taxon>
        <taxon>Magnoliopsida</taxon>
        <taxon>Liliopsida</taxon>
        <taxon>Poales</taxon>
        <taxon>Poaceae</taxon>
        <taxon>BOP clade</taxon>
        <taxon>Pooideae</taxon>
        <taxon>Triticodae</taxon>
        <taxon>Triticeae</taxon>
        <taxon>Triticinae</taxon>
        <taxon>Triticum</taxon>
    </lineage>
</organism>
<dbReference type="AlphaFoldDB" id="A0A8R7U4A9"/>
<evidence type="ECO:0000313" key="2">
    <source>
        <dbReference type="Proteomes" id="UP000015106"/>
    </source>
</evidence>
<dbReference type="EnsemblPlants" id="TuG1812G0400000056.01.T01">
    <property type="protein sequence ID" value="TuG1812G0400000056.01.T01.cds253247"/>
    <property type="gene ID" value="TuG1812G0400000056.01"/>
</dbReference>
<reference evidence="1" key="2">
    <citation type="submission" date="2018-03" db="EMBL/GenBank/DDBJ databases">
        <title>The Triticum urartu genome reveals the dynamic nature of wheat genome evolution.</title>
        <authorList>
            <person name="Ling H."/>
            <person name="Ma B."/>
            <person name="Shi X."/>
            <person name="Liu H."/>
            <person name="Dong L."/>
            <person name="Sun H."/>
            <person name="Cao Y."/>
            <person name="Gao Q."/>
            <person name="Zheng S."/>
            <person name="Li Y."/>
            <person name="Yu Y."/>
            <person name="Du H."/>
            <person name="Qi M."/>
            <person name="Li Y."/>
            <person name="Yu H."/>
            <person name="Cui Y."/>
            <person name="Wang N."/>
            <person name="Chen C."/>
            <person name="Wu H."/>
            <person name="Zhao Y."/>
            <person name="Zhang J."/>
            <person name="Li Y."/>
            <person name="Zhou W."/>
            <person name="Zhang B."/>
            <person name="Hu W."/>
            <person name="Eijk M."/>
            <person name="Tang J."/>
            <person name="Witsenboer H."/>
            <person name="Zhao S."/>
            <person name="Li Z."/>
            <person name="Zhang A."/>
            <person name="Wang D."/>
            <person name="Liang C."/>
        </authorList>
    </citation>
    <scope>NUCLEOTIDE SEQUENCE [LARGE SCALE GENOMIC DNA]</scope>
    <source>
        <strain evidence="1">cv. G1812</strain>
    </source>
</reference>
<reference evidence="2" key="1">
    <citation type="journal article" date="2013" name="Nature">
        <title>Draft genome of the wheat A-genome progenitor Triticum urartu.</title>
        <authorList>
            <person name="Ling H.Q."/>
            <person name="Zhao S."/>
            <person name="Liu D."/>
            <person name="Wang J."/>
            <person name="Sun H."/>
            <person name="Zhang C."/>
            <person name="Fan H."/>
            <person name="Li D."/>
            <person name="Dong L."/>
            <person name="Tao Y."/>
            <person name="Gao C."/>
            <person name="Wu H."/>
            <person name="Li Y."/>
            <person name="Cui Y."/>
            <person name="Guo X."/>
            <person name="Zheng S."/>
            <person name="Wang B."/>
            <person name="Yu K."/>
            <person name="Liang Q."/>
            <person name="Yang W."/>
            <person name="Lou X."/>
            <person name="Chen J."/>
            <person name="Feng M."/>
            <person name="Jian J."/>
            <person name="Zhang X."/>
            <person name="Luo G."/>
            <person name="Jiang Y."/>
            <person name="Liu J."/>
            <person name="Wang Z."/>
            <person name="Sha Y."/>
            <person name="Zhang B."/>
            <person name="Wu H."/>
            <person name="Tang D."/>
            <person name="Shen Q."/>
            <person name="Xue P."/>
            <person name="Zou S."/>
            <person name="Wang X."/>
            <person name="Liu X."/>
            <person name="Wang F."/>
            <person name="Yang Y."/>
            <person name="An X."/>
            <person name="Dong Z."/>
            <person name="Zhang K."/>
            <person name="Zhang X."/>
            <person name="Luo M.C."/>
            <person name="Dvorak J."/>
            <person name="Tong Y."/>
            <person name="Wang J."/>
            <person name="Yang H."/>
            <person name="Li Z."/>
            <person name="Wang D."/>
            <person name="Zhang A."/>
            <person name="Wang J."/>
        </authorList>
    </citation>
    <scope>NUCLEOTIDE SEQUENCE</scope>
    <source>
        <strain evidence="2">cv. G1812</strain>
    </source>
</reference>
<evidence type="ECO:0000313" key="1">
    <source>
        <dbReference type="EnsemblPlants" id="TuG1812G0400000056.01.T01.cds253247"/>
    </source>
</evidence>
<protein>
    <submittedName>
        <fullName evidence="1">Uncharacterized protein</fullName>
    </submittedName>
</protein>
<accession>A0A8R7U4A9</accession>
<sequence length="98" mass="10768">MYPVLKLHACMLCSSDDELSFEKLTLHASHGCWLVLMEWIQSLKCCSAELPSRPLALLCRTRSAIVVLLYRASPSAMIGASTLVDVAASCLRKKLATE</sequence>
<keyword evidence="2" id="KW-1185">Reference proteome</keyword>